<evidence type="ECO:0000256" key="1">
    <source>
        <dbReference type="SAM" id="MobiDB-lite"/>
    </source>
</evidence>
<dbReference type="SUPFAM" id="SSF48613">
    <property type="entry name" value="Heme oxygenase-like"/>
    <property type="match status" value="1"/>
</dbReference>
<reference evidence="2 3" key="1">
    <citation type="journal article" date="2021" name="Res Sq">
        <title>Streptomyces Pimoensis sp. nov., Isolated From the Taklimakan Desert in Xinjiang, China.</title>
        <authorList>
            <person name="Zhang P."/>
            <person name="Luo X."/>
            <person name="Luo X."/>
            <person name="Liu Z."/>
            <person name="Xia Z."/>
            <person name="Wan C."/>
            <person name="zhang L."/>
        </authorList>
    </citation>
    <scope>NUCLEOTIDE SEQUENCE [LARGE SCALE GENOMIC DNA]</scope>
    <source>
        <strain evidence="2 3">TRM75549</strain>
    </source>
</reference>
<dbReference type="Proteomes" id="UP001567537">
    <property type="component" value="Unassembled WGS sequence"/>
</dbReference>
<evidence type="ECO:0000313" key="3">
    <source>
        <dbReference type="Proteomes" id="UP001567537"/>
    </source>
</evidence>
<feature type="region of interest" description="Disordered" evidence="1">
    <location>
        <begin position="1"/>
        <end position="49"/>
    </location>
</feature>
<dbReference type="Pfam" id="PF01126">
    <property type="entry name" value="Heme_oxygenase"/>
    <property type="match status" value="1"/>
</dbReference>
<sequence>MDGRDEGPQAHGPVRAHAGGDGHGRGHPDAAVTLLPSPPLLPARPFPEEFRRGGLLPCRDGVGGYRRPVGKGDGVRFHVLEEIPDPTAFKRGYRELLDAVPVDDLERQRVVSECKRAFVLHTDLFRALDEEFPLPA</sequence>
<dbReference type="Gene3D" id="1.20.910.10">
    <property type="entry name" value="Heme oxygenase-like"/>
    <property type="match status" value="1"/>
</dbReference>
<feature type="compositionally biased region" description="Pro residues" evidence="1">
    <location>
        <begin position="36"/>
        <end position="45"/>
    </location>
</feature>
<name>A0ABV4J5S7_9ACTN</name>
<dbReference type="CDD" id="cd19165">
    <property type="entry name" value="HemeO"/>
    <property type="match status" value="1"/>
</dbReference>
<comment type="caution">
    <text evidence="2">The sequence shown here is derived from an EMBL/GenBank/DDBJ whole genome shotgun (WGS) entry which is preliminary data.</text>
</comment>
<proteinExistence type="predicted"/>
<accession>A0ABV4J5S7</accession>
<evidence type="ECO:0000313" key="2">
    <source>
        <dbReference type="EMBL" id="MEZ3182143.1"/>
    </source>
</evidence>
<protein>
    <submittedName>
        <fullName evidence="2">Biliverdin-producing heme oxygenase</fullName>
    </submittedName>
</protein>
<dbReference type="PRINTS" id="PR00088">
    <property type="entry name" value="HAEMOXYGNASE"/>
</dbReference>
<organism evidence="2 3">
    <name type="scientific">Streptomyces pimonensis</name>
    <dbReference type="NCBI Taxonomy" id="2860288"/>
    <lineage>
        <taxon>Bacteria</taxon>
        <taxon>Bacillati</taxon>
        <taxon>Actinomycetota</taxon>
        <taxon>Actinomycetes</taxon>
        <taxon>Kitasatosporales</taxon>
        <taxon>Streptomycetaceae</taxon>
        <taxon>Streptomyces</taxon>
    </lineage>
</organism>
<keyword evidence="3" id="KW-1185">Reference proteome</keyword>
<feature type="compositionally biased region" description="Basic and acidic residues" evidence="1">
    <location>
        <begin position="18"/>
        <end position="28"/>
    </location>
</feature>
<dbReference type="InterPro" id="IPR002051">
    <property type="entry name" value="Haem_Oase"/>
</dbReference>
<dbReference type="EMBL" id="JAHWZY010000036">
    <property type="protein sequence ID" value="MEZ3182143.1"/>
    <property type="molecule type" value="Genomic_DNA"/>
</dbReference>
<dbReference type="InterPro" id="IPR016053">
    <property type="entry name" value="Haem_Oase-like"/>
</dbReference>
<dbReference type="InterPro" id="IPR016084">
    <property type="entry name" value="Haem_Oase-like_multi-hlx"/>
</dbReference>
<gene>
    <name evidence="2" type="ORF">KYY02_26785</name>
</gene>